<feature type="compositionally biased region" description="Low complexity" evidence="1">
    <location>
        <begin position="96"/>
        <end position="109"/>
    </location>
</feature>
<sequence length="278" mass="29136">MRAGGGPTRAAGEQRPDPSVQRSGRPTPTDSSDATGGGGSASPPLEGDRMSPPTPRELLAVHVAADPSGIVATFTLGAPRQPAEWFTYGIEVTGATALRSSTSASASPGPRRRRPSSSSRAPPKRATMPPSSSGSRTPRSASTRSAPSPDSPPSIARTSPPAYLSSYSAMGTAAHAAHLRRLFRLQRGPRPPPGRTPVDPRQRCGAAMPWTGRRARAQRRAMSPAVCAAANKSEHGLRTRGAFDYINTHRKKSPDPDRRTCAIGLPQITSGDLPGFGR</sequence>
<organism evidence="2 3">
    <name type="scientific">Rathayibacter iranicus NCPPB 2253 = VKM Ac-1602</name>
    <dbReference type="NCBI Taxonomy" id="1328868"/>
    <lineage>
        <taxon>Bacteria</taxon>
        <taxon>Bacillati</taxon>
        <taxon>Actinomycetota</taxon>
        <taxon>Actinomycetes</taxon>
        <taxon>Micrococcales</taxon>
        <taxon>Microbacteriaceae</taxon>
        <taxon>Rathayibacter</taxon>
    </lineage>
</organism>
<gene>
    <name evidence="2" type="ORF">B0H03_12112</name>
</gene>
<evidence type="ECO:0000256" key="1">
    <source>
        <dbReference type="SAM" id="MobiDB-lite"/>
    </source>
</evidence>
<accession>A0ABX5L8A5</accession>
<feature type="region of interest" description="Disordered" evidence="1">
    <location>
        <begin position="96"/>
        <end position="160"/>
    </location>
</feature>
<proteinExistence type="predicted"/>
<dbReference type="EMBL" id="QGDV01000021">
    <property type="protein sequence ID" value="PWJ61006.1"/>
    <property type="molecule type" value="Genomic_DNA"/>
</dbReference>
<name>A0ABX5L8A5_9MICO</name>
<feature type="compositionally biased region" description="Low complexity" evidence="1">
    <location>
        <begin position="116"/>
        <end position="148"/>
    </location>
</feature>
<evidence type="ECO:0000313" key="2">
    <source>
        <dbReference type="EMBL" id="PWJ61006.1"/>
    </source>
</evidence>
<keyword evidence="3" id="KW-1185">Reference proteome</keyword>
<feature type="region of interest" description="Disordered" evidence="1">
    <location>
        <begin position="1"/>
        <end position="61"/>
    </location>
</feature>
<comment type="caution">
    <text evidence="2">The sequence shown here is derived from an EMBL/GenBank/DDBJ whole genome shotgun (WGS) entry which is preliminary data.</text>
</comment>
<evidence type="ECO:0000313" key="3">
    <source>
        <dbReference type="Proteomes" id="UP000245674"/>
    </source>
</evidence>
<reference evidence="2 3" key="1">
    <citation type="submission" date="2018-03" db="EMBL/GenBank/DDBJ databases">
        <title>Genomic Encyclopedia of Type Strains, Phase III (KMG-III): the genomes of soil and plant-associated and newly described type strains.</title>
        <authorList>
            <person name="Whitman W."/>
        </authorList>
    </citation>
    <scope>NUCLEOTIDE SEQUENCE [LARGE SCALE GENOMIC DNA]</scope>
    <source>
        <strain evidence="2 3">VKM Ac-1602</strain>
    </source>
</reference>
<dbReference type="Proteomes" id="UP000245674">
    <property type="component" value="Unassembled WGS sequence"/>
</dbReference>
<feature type="region of interest" description="Disordered" evidence="1">
    <location>
        <begin position="184"/>
        <end position="205"/>
    </location>
</feature>
<feature type="region of interest" description="Disordered" evidence="1">
    <location>
        <begin position="248"/>
        <end position="278"/>
    </location>
</feature>
<protein>
    <submittedName>
        <fullName evidence="2">Uncharacterized protein</fullName>
    </submittedName>
</protein>